<evidence type="ECO:0000313" key="9">
    <source>
        <dbReference type="Proteomes" id="UP000241848"/>
    </source>
</evidence>
<evidence type="ECO:0000313" key="8">
    <source>
        <dbReference type="EMBL" id="PSR22767.1"/>
    </source>
</evidence>
<dbReference type="Proteomes" id="UP000241848">
    <property type="component" value="Unassembled WGS sequence"/>
</dbReference>
<dbReference type="InterPro" id="IPR038570">
    <property type="entry name" value="HicA_sf"/>
</dbReference>
<sequence length="75" mass="8604">MSPLPRLTARELLQKLERIGFVRVRQTGSHVLVRHRDNPQRYAVIPLHSQHTIPPGTLKHILNSTQISIDELHDA</sequence>
<proteinExistence type="inferred from homology"/>
<evidence type="ECO:0008006" key="10">
    <source>
        <dbReference type="Google" id="ProtNLM"/>
    </source>
</evidence>
<organism evidence="8 9">
    <name type="scientific">Sulfobacillus acidophilus</name>
    <dbReference type="NCBI Taxonomy" id="53633"/>
    <lineage>
        <taxon>Bacteria</taxon>
        <taxon>Bacillati</taxon>
        <taxon>Bacillota</taxon>
        <taxon>Clostridia</taxon>
        <taxon>Eubacteriales</taxon>
        <taxon>Clostridiales Family XVII. Incertae Sedis</taxon>
        <taxon>Sulfobacillus</taxon>
    </lineage>
</organism>
<accession>A0A2T2WKL4</accession>
<reference evidence="8 9" key="1">
    <citation type="journal article" date="2014" name="BMC Genomics">
        <title>Comparison of environmental and isolate Sulfobacillus genomes reveals diverse carbon, sulfur, nitrogen, and hydrogen metabolisms.</title>
        <authorList>
            <person name="Justice N.B."/>
            <person name="Norman A."/>
            <person name="Brown C.T."/>
            <person name="Singh A."/>
            <person name="Thomas B.C."/>
            <person name="Banfield J.F."/>
        </authorList>
    </citation>
    <scope>NUCLEOTIDE SEQUENCE [LARGE SCALE GENOMIC DNA]</scope>
    <source>
        <strain evidence="8">AMDSBA3</strain>
    </source>
</reference>
<dbReference type="EMBL" id="PXYV01000012">
    <property type="protein sequence ID" value="PSR22767.1"/>
    <property type="molecule type" value="Genomic_DNA"/>
</dbReference>
<keyword evidence="4" id="KW-0255">Endonuclease</keyword>
<evidence type="ECO:0000256" key="4">
    <source>
        <dbReference type="ARBA" id="ARBA00022759"/>
    </source>
</evidence>
<evidence type="ECO:0000256" key="3">
    <source>
        <dbReference type="ARBA" id="ARBA00022722"/>
    </source>
</evidence>
<dbReference type="AlphaFoldDB" id="A0A2T2WKL4"/>
<keyword evidence="5" id="KW-0378">Hydrolase</keyword>
<evidence type="ECO:0000256" key="6">
    <source>
        <dbReference type="ARBA" id="ARBA00022884"/>
    </source>
</evidence>
<protein>
    <recommendedName>
        <fullName evidence="10">Addiction module toxin, HicA family</fullName>
    </recommendedName>
</protein>
<dbReference type="InterPro" id="IPR012933">
    <property type="entry name" value="HicA_mRNA_interferase"/>
</dbReference>
<evidence type="ECO:0000256" key="5">
    <source>
        <dbReference type="ARBA" id="ARBA00022801"/>
    </source>
</evidence>
<comment type="caution">
    <text evidence="8">The sequence shown here is derived from an EMBL/GenBank/DDBJ whole genome shotgun (WGS) entry which is preliminary data.</text>
</comment>
<evidence type="ECO:0000256" key="7">
    <source>
        <dbReference type="ARBA" id="ARBA00023016"/>
    </source>
</evidence>
<dbReference type="SUPFAM" id="SSF54786">
    <property type="entry name" value="YcfA/nrd intein domain"/>
    <property type="match status" value="1"/>
</dbReference>
<comment type="similarity">
    <text evidence="1">Belongs to the HicA mRNA interferase family.</text>
</comment>
<name>A0A2T2WKL4_9FIRM</name>
<dbReference type="GO" id="GO:0016787">
    <property type="term" value="F:hydrolase activity"/>
    <property type="evidence" value="ECO:0007669"/>
    <property type="project" value="UniProtKB-KW"/>
</dbReference>
<dbReference type="GO" id="GO:0004519">
    <property type="term" value="F:endonuclease activity"/>
    <property type="evidence" value="ECO:0007669"/>
    <property type="project" value="UniProtKB-KW"/>
</dbReference>
<evidence type="ECO:0000256" key="2">
    <source>
        <dbReference type="ARBA" id="ARBA00022649"/>
    </source>
</evidence>
<keyword evidence="7" id="KW-0346">Stress response</keyword>
<dbReference type="Gene3D" id="3.30.920.30">
    <property type="entry name" value="Hypothetical protein"/>
    <property type="match status" value="1"/>
</dbReference>
<dbReference type="GO" id="GO:0003729">
    <property type="term" value="F:mRNA binding"/>
    <property type="evidence" value="ECO:0007669"/>
    <property type="project" value="InterPro"/>
</dbReference>
<keyword evidence="6" id="KW-0694">RNA-binding</keyword>
<gene>
    <name evidence="8" type="ORF">C7B45_05390</name>
</gene>
<keyword evidence="3" id="KW-0540">Nuclease</keyword>
<dbReference type="Pfam" id="PF07927">
    <property type="entry name" value="HicA_toxin"/>
    <property type="match status" value="1"/>
</dbReference>
<evidence type="ECO:0000256" key="1">
    <source>
        <dbReference type="ARBA" id="ARBA00006620"/>
    </source>
</evidence>
<keyword evidence="2" id="KW-1277">Toxin-antitoxin system</keyword>